<dbReference type="EMBL" id="JBJJXI010000149">
    <property type="protein sequence ID" value="KAL3385970.1"/>
    <property type="molecule type" value="Genomic_DNA"/>
</dbReference>
<evidence type="ECO:0000313" key="1">
    <source>
        <dbReference type="EMBL" id="KAL3385970.1"/>
    </source>
</evidence>
<name>A0ABD2VYX8_9HYME</name>
<reference evidence="1 2" key="1">
    <citation type="journal article" date="2024" name="bioRxiv">
        <title>A reference genome for Trichogramma kaykai: A tiny desert-dwelling parasitoid wasp with competing sex-ratio distorters.</title>
        <authorList>
            <person name="Culotta J."/>
            <person name="Lindsey A.R."/>
        </authorList>
    </citation>
    <scope>NUCLEOTIDE SEQUENCE [LARGE SCALE GENOMIC DNA]</scope>
    <source>
        <strain evidence="1 2">KSX58</strain>
    </source>
</reference>
<sequence>MILQINAAHAREVSHEIRLKAAETGIHVAAIQEPYALKDLLPRMGIHTSSVFKKQYLNNKTGTAISLPSQRESSC</sequence>
<dbReference type="AlphaFoldDB" id="A0ABD2VYX8"/>
<comment type="caution">
    <text evidence="1">The sequence shown here is derived from an EMBL/GenBank/DDBJ whole genome shotgun (WGS) entry which is preliminary data.</text>
</comment>
<accession>A0ABD2VYX8</accession>
<dbReference type="Gene3D" id="3.60.10.10">
    <property type="entry name" value="Endonuclease/exonuclease/phosphatase"/>
    <property type="match status" value="1"/>
</dbReference>
<gene>
    <name evidence="1" type="ORF">TKK_018488</name>
</gene>
<proteinExistence type="predicted"/>
<organism evidence="1 2">
    <name type="scientific">Trichogramma kaykai</name>
    <dbReference type="NCBI Taxonomy" id="54128"/>
    <lineage>
        <taxon>Eukaryota</taxon>
        <taxon>Metazoa</taxon>
        <taxon>Ecdysozoa</taxon>
        <taxon>Arthropoda</taxon>
        <taxon>Hexapoda</taxon>
        <taxon>Insecta</taxon>
        <taxon>Pterygota</taxon>
        <taxon>Neoptera</taxon>
        <taxon>Endopterygota</taxon>
        <taxon>Hymenoptera</taxon>
        <taxon>Apocrita</taxon>
        <taxon>Proctotrupomorpha</taxon>
        <taxon>Chalcidoidea</taxon>
        <taxon>Trichogrammatidae</taxon>
        <taxon>Trichogramma</taxon>
    </lineage>
</organism>
<keyword evidence="2" id="KW-1185">Reference proteome</keyword>
<dbReference type="InterPro" id="IPR036691">
    <property type="entry name" value="Endo/exonu/phosph_ase_sf"/>
</dbReference>
<dbReference type="Proteomes" id="UP001627154">
    <property type="component" value="Unassembled WGS sequence"/>
</dbReference>
<evidence type="ECO:0000313" key="2">
    <source>
        <dbReference type="Proteomes" id="UP001627154"/>
    </source>
</evidence>
<protein>
    <submittedName>
        <fullName evidence="1">Uncharacterized protein</fullName>
    </submittedName>
</protein>